<keyword evidence="11" id="KW-0407">Ion channel</keyword>
<reference evidence="13 14" key="1">
    <citation type="submission" date="2017-06" db="EMBL/GenBank/DDBJ databases">
        <title>Aedes aegypti genome working group (AGWG) sequencing and assembly.</title>
        <authorList>
            <consortium name="Aedes aegypti Genome Working Group (AGWG)"/>
            <person name="Matthews B.J."/>
        </authorList>
    </citation>
    <scope>NUCLEOTIDE SEQUENCE [LARGE SCALE GENOMIC DNA]</scope>
    <source>
        <strain evidence="13 14">LVP_AGWG</strain>
    </source>
</reference>
<dbReference type="PANTHER" id="PTHR42643:SF30">
    <property type="entry name" value="IONOTROPIC RECEPTOR 40A-RELATED"/>
    <property type="match status" value="1"/>
</dbReference>
<keyword evidence="8" id="KW-0675">Receptor</keyword>
<keyword evidence="2" id="KW-0813">Transport</keyword>
<dbReference type="OrthoDB" id="6430908at2759"/>
<keyword evidence="14" id="KW-1185">Reference proteome</keyword>
<dbReference type="Proteomes" id="UP000008820">
    <property type="component" value="Chromosome 3"/>
</dbReference>
<keyword evidence="3" id="KW-1003">Cell membrane</keyword>
<dbReference type="InterPro" id="IPR019594">
    <property type="entry name" value="Glu/Gly-bd"/>
</dbReference>
<protein>
    <recommendedName>
        <fullName evidence="12">Ionotropic glutamate receptor L-glutamate and glycine-binding domain-containing protein</fullName>
    </recommendedName>
</protein>
<organism evidence="13 14">
    <name type="scientific">Aedes aegypti</name>
    <name type="common">Yellowfever mosquito</name>
    <name type="synonym">Culex aegypti</name>
    <dbReference type="NCBI Taxonomy" id="7159"/>
    <lineage>
        <taxon>Eukaryota</taxon>
        <taxon>Metazoa</taxon>
        <taxon>Ecdysozoa</taxon>
        <taxon>Arthropoda</taxon>
        <taxon>Hexapoda</taxon>
        <taxon>Insecta</taxon>
        <taxon>Pterygota</taxon>
        <taxon>Neoptera</taxon>
        <taxon>Endopterygota</taxon>
        <taxon>Diptera</taxon>
        <taxon>Nematocera</taxon>
        <taxon>Culicoidea</taxon>
        <taxon>Culicidae</taxon>
        <taxon>Culicinae</taxon>
        <taxon>Aedini</taxon>
        <taxon>Aedes</taxon>
        <taxon>Stegomyia</taxon>
    </lineage>
</organism>
<evidence type="ECO:0000259" key="12">
    <source>
        <dbReference type="SMART" id="SM00918"/>
    </source>
</evidence>
<evidence type="ECO:0000313" key="13">
    <source>
        <dbReference type="EnsemblMetazoa" id="AAEL026303-PA"/>
    </source>
</evidence>
<name>A0A6I8U486_AEDAE</name>
<dbReference type="EnsemblMetazoa" id="AAEL026303-RA">
    <property type="protein sequence ID" value="AAEL026303-PA"/>
    <property type="gene ID" value="AAEL026303"/>
</dbReference>
<evidence type="ECO:0000256" key="1">
    <source>
        <dbReference type="ARBA" id="ARBA00004651"/>
    </source>
</evidence>
<gene>
    <name evidence="13" type="primary">110678135</name>
</gene>
<keyword evidence="5" id="KW-1133">Transmembrane helix</keyword>
<dbReference type="Gene3D" id="3.40.190.10">
    <property type="entry name" value="Periplasmic binding protein-like II"/>
    <property type="match status" value="1"/>
</dbReference>
<keyword evidence="10" id="KW-1071">Ligand-gated ion channel</keyword>
<feature type="domain" description="Ionotropic glutamate receptor L-glutamate and glycine-binding" evidence="12">
    <location>
        <begin position="216"/>
        <end position="276"/>
    </location>
</feature>
<dbReference type="SUPFAM" id="SSF53850">
    <property type="entry name" value="Periplasmic binding protein-like II"/>
    <property type="match status" value="1"/>
</dbReference>
<dbReference type="SMART" id="SM00918">
    <property type="entry name" value="Lig_chan-Glu_bd"/>
    <property type="match status" value="1"/>
</dbReference>
<keyword evidence="6" id="KW-0406">Ion transport</keyword>
<accession>A0A6I8U486</accession>
<dbReference type="AlphaFoldDB" id="A0A6I8U486"/>
<sequence>MMKTWNAAIVIVIITPISADLPVDTNESISLFRAVSEIVLRLLSDTTIRTLHFLTNSSDLSLDDLLSNIGEKIERPVEINSGNYQKDDAAIMFVDSDWLEYEVIDDFKQISFLLLIVNVVNQTESVTSIVSSLRTTDIVRIAIVSYDTMKSAENAVVNISEYSRYKTRNCENNHILVEISLKAVGFDSIPRNISTEKSHIDFQGCLMDIGVGLLAPFTIVTPNGCELMYSGLEVEMMKTLAVHFNFKMRFVHPPNGMQWGILRENGSTGLMAMIQDTKVDFAIGSIACSLMRNKLLKGGVGSFYDQLIFGMPIGIPYTPLQKLAMPVTNSGWIFIILACIVVSILFAYDVDKQSFDKRKFSLIDVWFILLGGLMYNSPDKFFGKLVLIGWLIVTMIFRNAYQAILFDHLKSGVEFEPILTLDDMFRAGLKFYMYNVSQRHFTRSTQIMKRAVIVSDNVSLQDVLGDIADNKLMAAFPLPRSNIDYFNKLRLFGSKVHISRFVIESYEVATHYPIDSPLVALFDDMVLRIRAAGLHYYWARQLQGSVIDDLAEHKQLNLHNLLAAFIIHRILCSLSCIVFIVEVFVEKITRLIFIE</sequence>
<evidence type="ECO:0000256" key="10">
    <source>
        <dbReference type="ARBA" id="ARBA00023286"/>
    </source>
</evidence>
<evidence type="ECO:0000256" key="4">
    <source>
        <dbReference type="ARBA" id="ARBA00022692"/>
    </source>
</evidence>
<evidence type="ECO:0000256" key="5">
    <source>
        <dbReference type="ARBA" id="ARBA00022989"/>
    </source>
</evidence>
<evidence type="ECO:0000256" key="9">
    <source>
        <dbReference type="ARBA" id="ARBA00023180"/>
    </source>
</evidence>
<comment type="subcellular location">
    <subcellularLocation>
        <location evidence="1">Cell membrane</location>
        <topology evidence="1">Multi-pass membrane protein</topology>
    </subcellularLocation>
</comment>
<dbReference type="InParanoid" id="A0A6I8U486"/>
<dbReference type="PANTHER" id="PTHR42643">
    <property type="entry name" value="IONOTROPIC RECEPTOR 20A-RELATED"/>
    <property type="match status" value="1"/>
</dbReference>
<proteinExistence type="predicted"/>
<keyword evidence="4" id="KW-0812">Transmembrane</keyword>
<keyword evidence="7" id="KW-0472">Membrane</keyword>
<dbReference type="InterPro" id="IPR052192">
    <property type="entry name" value="Insect_Ionotropic_Sensory_Rcpt"/>
</dbReference>
<evidence type="ECO:0000256" key="8">
    <source>
        <dbReference type="ARBA" id="ARBA00023170"/>
    </source>
</evidence>
<reference evidence="13" key="2">
    <citation type="submission" date="2020-05" db="UniProtKB">
        <authorList>
            <consortium name="EnsemblMetazoa"/>
        </authorList>
    </citation>
    <scope>IDENTIFICATION</scope>
    <source>
        <strain evidence="13">LVP_AGWG</strain>
    </source>
</reference>
<evidence type="ECO:0000313" key="14">
    <source>
        <dbReference type="Proteomes" id="UP000008820"/>
    </source>
</evidence>
<evidence type="ECO:0000256" key="2">
    <source>
        <dbReference type="ARBA" id="ARBA00022448"/>
    </source>
</evidence>
<evidence type="ECO:0000256" key="7">
    <source>
        <dbReference type="ARBA" id="ARBA00023136"/>
    </source>
</evidence>
<keyword evidence="9" id="KW-0325">Glycoprotein</keyword>
<dbReference type="GO" id="GO:0015276">
    <property type="term" value="F:ligand-gated monoatomic ion channel activity"/>
    <property type="evidence" value="ECO:0007669"/>
    <property type="project" value="InterPro"/>
</dbReference>
<dbReference type="GO" id="GO:0005886">
    <property type="term" value="C:plasma membrane"/>
    <property type="evidence" value="ECO:0007669"/>
    <property type="project" value="UniProtKB-SubCell"/>
</dbReference>
<evidence type="ECO:0000256" key="11">
    <source>
        <dbReference type="ARBA" id="ARBA00023303"/>
    </source>
</evidence>
<evidence type="ECO:0000256" key="3">
    <source>
        <dbReference type="ARBA" id="ARBA00022475"/>
    </source>
</evidence>
<evidence type="ECO:0000256" key="6">
    <source>
        <dbReference type="ARBA" id="ARBA00023065"/>
    </source>
</evidence>
<dbReference type="Gene3D" id="1.10.287.70">
    <property type="match status" value="1"/>
</dbReference>